<dbReference type="OrthoDB" id="9904351at2759"/>
<dbReference type="PANTHER" id="PTHR34533">
    <property type="entry name" value="TRANSMEMBRANE PROTEIN CCDC163"/>
    <property type="match status" value="1"/>
</dbReference>
<dbReference type="InterPro" id="IPR039284">
    <property type="entry name" value="CCDC159/163"/>
</dbReference>
<accession>A0A6P8J434</accession>
<dbReference type="AlphaFoldDB" id="A0A6P8J434"/>
<evidence type="ECO:0000256" key="1">
    <source>
        <dbReference type="SAM" id="Coils"/>
    </source>
</evidence>
<keyword evidence="3" id="KW-1185">Reference proteome</keyword>
<gene>
    <name evidence="4" type="primary">LOC116308175</name>
</gene>
<feature type="region of interest" description="Disordered" evidence="2">
    <location>
        <begin position="62"/>
        <end position="87"/>
    </location>
</feature>
<proteinExistence type="predicted"/>
<evidence type="ECO:0000313" key="3">
    <source>
        <dbReference type="Proteomes" id="UP000515163"/>
    </source>
</evidence>
<evidence type="ECO:0000256" key="2">
    <source>
        <dbReference type="SAM" id="MobiDB-lite"/>
    </source>
</evidence>
<dbReference type="GeneID" id="116308175"/>
<dbReference type="KEGG" id="aten:116308175"/>
<protein>
    <submittedName>
        <fullName evidence="4">Myosin heavy chain, cardiac muscle isoform-like</fullName>
    </submittedName>
</protein>
<keyword evidence="1" id="KW-0175">Coiled coil</keyword>
<name>A0A6P8J434_ACTTE</name>
<evidence type="ECO:0000313" key="4">
    <source>
        <dbReference type="RefSeq" id="XP_031574417.1"/>
    </source>
</evidence>
<feature type="coiled-coil region" evidence="1">
    <location>
        <begin position="102"/>
        <end position="136"/>
    </location>
</feature>
<feature type="region of interest" description="Disordered" evidence="2">
    <location>
        <begin position="295"/>
        <end position="324"/>
    </location>
</feature>
<reference evidence="4" key="1">
    <citation type="submission" date="2025-08" db="UniProtKB">
        <authorList>
            <consortium name="RefSeq"/>
        </authorList>
    </citation>
    <scope>IDENTIFICATION</scope>
    <source>
        <tissue evidence="4">Tentacle</tissue>
    </source>
</reference>
<organism evidence="3 4">
    <name type="scientific">Actinia tenebrosa</name>
    <name type="common">Australian red waratah sea anemone</name>
    <dbReference type="NCBI Taxonomy" id="6105"/>
    <lineage>
        <taxon>Eukaryota</taxon>
        <taxon>Metazoa</taxon>
        <taxon>Cnidaria</taxon>
        <taxon>Anthozoa</taxon>
        <taxon>Hexacorallia</taxon>
        <taxon>Actiniaria</taxon>
        <taxon>Actiniidae</taxon>
        <taxon>Actinia</taxon>
    </lineage>
</organism>
<dbReference type="Proteomes" id="UP000515163">
    <property type="component" value="Unplaced"/>
</dbReference>
<dbReference type="PANTHER" id="PTHR34533:SF3">
    <property type="entry name" value="BICD FAMILY-LIKE CARGO ADAPTER 2"/>
    <property type="match status" value="1"/>
</dbReference>
<dbReference type="RefSeq" id="XP_031574417.1">
    <property type="nucleotide sequence ID" value="XM_031718557.1"/>
</dbReference>
<dbReference type="InParanoid" id="A0A6P8J434"/>
<sequence length="324" mass="37463">MDWEDKISSIVKETETNLARVKDQLGSSRVRHSSQAKYYSSPNLDVRNSSFENSSFRSSNPLLSYSTNGFQSTSPQRMSGVNANRNEGSSSPALLNVLFERIEQQAETLSSLSHTVKRLEKAKTHQAETISTLQDQVSRLNERLREHGVDLQTERKLEGFKREMYSQLERIQSQNQLKQNRDDISYDDPSNATLARDLHENKRILQDDCNSLRREIDHLKTRIGKIELDTQTTMADAKDSNRRLERIDRTVNLLSENQRSQSRSIESIVDDRELRNSDMGSIRRELDELLTKVSQLESNEKGQSRDIHRRKQSGELLDNDYMME</sequence>